<evidence type="ECO:0000313" key="4">
    <source>
        <dbReference type="Proteomes" id="UP000427906"/>
    </source>
</evidence>
<organism evidence="3 4">
    <name type="scientific">Desulfosarcina alkanivorans</name>
    <dbReference type="NCBI Taxonomy" id="571177"/>
    <lineage>
        <taxon>Bacteria</taxon>
        <taxon>Pseudomonadati</taxon>
        <taxon>Thermodesulfobacteriota</taxon>
        <taxon>Desulfobacteria</taxon>
        <taxon>Desulfobacterales</taxon>
        <taxon>Desulfosarcinaceae</taxon>
        <taxon>Desulfosarcina</taxon>
    </lineage>
</organism>
<dbReference type="EMBL" id="AP021874">
    <property type="protein sequence ID" value="BBO71339.1"/>
    <property type="molecule type" value="Genomic_DNA"/>
</dbReference>
<dbReference type="RefSeq" id="WP_155319196.1">
    <property type="nucleotide sequence ID" value="NZ_AP021874.1"/>
</dbReference>
<dbReference type="AlphaFoldDB" id="A0A5K7YTL8"/>
<reference evidence="3 4" key="1">
    <citation type="submission" date="2019-11" db="EMBL/GenBank/DDBJ databases">
        <title>Comparative genomics of hydrocarbon-degrading Desulfosarcina strains.</title>
        <authorList>
            <person name="Watanabe M."/>
            <person name="Kojima H."/>
            <person name="Fukui M."/>
        </authorList>
    </citation>
    <scope>NUCLEOTIDE SEQUENCE [LARGE SCALE GENOMIC DNA]</scope>
    <source>
        <strain evidence="3 4">PL12</strain>
    </source>
</reference>
<dbReference type="OrthoDB" id="5372616at2"/>
<proteinExistence type="predicted"/>
<keyword evidence="4" id="KW-1185">Reference proteome</keyword>
<dbReference type="InterPro" id="IPR015168">
    <property type="entry name" value="SsuA/THI5"/>
</dbReference>
<feature type="signal peptide" evidence="1">
    <location>
        <begin position="1"/>
        <end position="22"/>
    </location>
</feature>
<dbReference type="GO" id="GO:0009228">
    <property type="term" value="P:thiamine biosynthetic process"/>
    <property type="evidence" value="ECO:0007669"/>
    <property type="project" value="InterPro"/>
</dbReference>
<sequence>MKRILFTLILAAGLTWSGPARAEAPLTLMLDWFPNVDHLPVYVAQQRGYFSEQGVSVKILSPSDTADALKLAAAGKVDLAVSYEPQTVIAASRGIDVRVVGRLIEHPLTTLLFLKSAGFTAPADLNGRTIGYTVPGLMDVLMDAFARVNGIKDYQLVNVGFSIVPALSAGRVDAVMGPFKTYETVTMAAEGLEAGFFELERWGIPDYDELVFICGAQTLAGKKKQVKGFVQAVARGIDAVAASPDEALADYFKAVPDADRAVETAAFGLTRPYYASGQACDPVRWQAFADFALKHGLIEKPVAVAPLLPDLNAD</sequence>
<feature type="domain" description="SsuA/THI5-like" evidence="2">
    <location>
        <begin position="35"/>
        <end position="247"/>
    </location>
</feature>
<dbReference type="InterPro" id="IPR027939">
    <property type="entry name" value="NMT1/THI5"/>
</dbReference>
<keyword evidence="1" id="KW-0732">Signal</keyword>
<dbReference type="Proteomes" id="UP000427906">
    <property type="component" value="Chromosome"/>
</dbReference>
<accession>A0A5K7YTL8</accession>
<dbReference type="PANTHER" id="PTHR31528">
    <property type="entry name" value="4-AMINO-5-HYDROXYMETHYL-2-METHYLPYRIMIDINE PHOSPHATE SYNTHASE THI11-RELATED"/>
    <property type="match status" value="1"/>
</dbReference>
<dbReference type="Gene3D" id="3.40.190.10">
    <property type="entry name" value="Periplasmic binding protein-like II"/>
    <property type="match status" value="2"/>
</dbReference>
<dbReference type="SUPFAM" id="SSF53850">
    <property type="entry name" value="Periplasmic binding protein-like II"/>
    <property type="match status" value="1"/>
</dbReference>
<name>A0A5K7YTL8_9BACT</name>
<protein>
    <submittedName>
        <fullName evidence="3">Putative thiamine biosynthesis protein</fullName>
    </submittedName>
</protein>
<dbReference type="Pfam" id="PF09084">
    <property type="entry name" value="NMT1"/>
    <property type="match status" value="1"/>
</dbReference>
<dbReference type="PANTHER" id="PTHR31528:SF3">
    <property type="entry name" value="THIAMINE BIOSYNTHESIS PROTEIN HI_0357-RELATED"/>
    <property type="match status" value="1"/>
</dbReference>
<evidence type="ECO:0000313" key="3">
    <source>
        <dbReference type="EMBL" id="BBO71339.1"/>
    </source>
</evidence>
<evidence type="ECO:0000259" key="2">
    <source>
        <dbReference type="Pfam" id="PF09084"/>
    </source>
</evidence>
<dbReference type="KEGG" id="dalk:DSCA_52690"/>
<evidence type="ECO:0000256" key="1">
    <source>
        <dbReference type="SAM" id="SignalP"/>
    </source>
</evidence>
<feature type="chain" id="PRO_5024441733" evidence="1">
    <location>
        <begin position="23"/>
        <end position="314"/>
    </location>
</feature>
<gene>
    <name evidence="3" type="ORF">DSCA_52690</name>
</gene>